<evidence type="ECO:0000313" key="3">
    <source>
        <dbReference type="EMBL" id="GAA2247774.1"/>
    </source>
</evidence>
<evidence type="ECO:0000256" key="2">
    <source>
        <dbReference type="SAM" id="Phobius"/>
    </source>
</evidence>
<keyword evidence="2" id="KW-0812">Transmembrane</keyword>
<keyword evidence="2" id="KW-0472">Membrane</keyword>
<proteinExistence type="predicted"/>
<sequence>MSLFGGGRKDDPFEPGKTERENQQKKAEERGDGDPSTKPSTARVVIWVVVGAIGLYLLGSGIWGIITH</sequence>
<protein>
    <submittedName>
        <fullName evidence="3">Uncharacterized protein</fullName>
    </submittedName>
</protein>
<reference evidence="4" key="1">
    <citation type="journal article" date="2019" name="Int. J. Syst. Evol. Microbiol.">
        <title>The Global Catalogue of Microorganisms (GCM) 10K type strain sequencing project: providing services to taxonomists for standard genome sequencing and annotation.</title>
        <authorList>
            <consortium name="The Broad Institute Genomics Platform"/>
            <consortium name="The Broad Institute Genome Sequencing Center for Infectious Disease"/>
            <person name="Wu L."/>
            <person name="Ma J."/>
        </authorList>
    </citation>
    <scope>NUCLEOTIDE SEQUENCE [LARGE SCALE GENOMIC DNA]</scope>
    <source>
        <strain evidence="4">JCM 16117</strain>
    </source>
</reference>
<dbReference type="Proteomes" id="UP001500929">
    <property type="component" value="Unassembled WGS sequence"/>
</dbReference>
<keyword evidence="2" id="KW-1133">Transmembrane helix</keyword>
<feature type="region of interest" description="Disordered" evidence="1">
    <location>
        <begin position="1"/>
        <end position="39"/>
    </location>
</feature>
<evidence type="ECO:0000256" key="1">
    <source>
        <dbReference type="SAM" id="MobiDB-lite"/>
    </source>
</evidence>
<evidence type="ECO:0000313" key="4">
    <source>
        <dbReference type="Proteomes" id="UP001500929"/>
    </source>
</evidence>
<accession>A0ABN3E4Y7</accession>
<dbReference type="EMBL" id="BAAAQY010000013">
    <property type="protein sequence ID" value="GAA2247774.1"/>
    <property type="molecule type" value="Genomic_DNA"/>
</dbReference>
<gene>
    <name evidence="3" type="ORF">GCM10009851_36520</name>
</gene>
<comment type="caution">
    <text evidence="3">The sequence shown here is derived from an EMBL/GenBank/DDBJ whole genome shotgun (WGS) entry which is preliminary data.</text>
</comment>
<organism evidence="3 4">
    <name type="scientific">Herbiconiux moechotypicola</name>
    <dbReference type="NCBI Taxonomy" id="637393"/>
    <lineage>
        <taxon>Bacteria</taxon>
        <taxon>Bacillati</taxon>
        <taxon>Actinomycetota</taxon>
        <taxon>Actinomycetes</taxon>
        <taxon>Micrococcales</taxon>
        <taxon>Microbacteriaceae</taxon>
        <taxon>Herbiconiux</taxon>
    </lineage>
</organism>
<feature type="compositionally biased region" description="Basic and acidic residues" evidence="1">
    <location>
        <begin position="7"/>
        <end position="35"/>
    </location>
</feature>
<keyword evidence="4" id="KW-1185">Reference proteome</keyword>
<dbReference type="RefSeq" id="WP_259481139.1">
    <property type="nucleotide sequence ID" value="NZ_BAAAQY010000013.1"/>
</dbReference>
<name>A0ABN3E4Y7_9MICO</name>
<feature type="transmembrane region" description="Helical" evidence="2">
    <location>
        <begin position="44"/>
        <end position="66"/>
    </location>
</feature>